<protein>
    <submittedName>
        <fullName evidence="6">FMN reductase</fullName>
    </submittedName>
</protein>
<dbReference type="Proteomes" id="UP000397656">
    <property type="component" value="Chromosome 2"/>
</dbReference>
<name>A0A643FZI2_9BURK</name>
<dbReference type="Pfam" id="PF03358">
    <property type="entry name" value="FMN_red"/>
    <property type="match status" value="1"/>
</dbReference>
<dbReference type="EMBL" id="CP062804">
    <property type="protein sequence ID" value="QOT81163.1"/>
    <property type="molecule type" value="Genomic_DNA"/>
</dbReference>
<evidence type="ECO:0000313" key="7">
    <source>
        <dbReference type="Proteomes" id="UP000397656"/>
    </source>
</evidence>
<dbReference type="GO" id="GO:0016491">
    <property type="term" value="F:oxidoreductase activity"/>
    <property type="evidence" value="ECO:0007669"/>
    <property type="project" value="UniProtKB-KW"/>
</dbReference>
<feature type="domain" description="NADPH-dependent FMN reductase-like" evidence="5">
    <location>
        <begin position="6"/>
        <end position="146"/>
    </location>
</feature>
<evidence type="ECO:0000256" key="2">
    <source>
        <dbReference type="ARBA" id="ARBA00022630"/>
    </source>
</evidence>
<organism evidence="6 7">
    <name type="scientific">Cupriavidus basilensis</name>
    <dbReference type="NCBI Taxonomy" id="68895"/>
    <lineage>
        <taxon>Bacteria</taxon>
        <taxon>Pseudomonadati</taxon>
        <taxon>Pseudomonadota</taxon>
        <taxon>Betaproteobacteria</taxon>
        <taxon>Burkholderiales</taxon>
        <taxon>Burkholderiaceae</taxon>
        <taxon>Cupriavidus</taxon>
    </lineage>
</organism>
<evidence type="ECO:0000256" key="1">
    <source>
        <dbReference type="ARBA" id="ARBA00005990"/>
    </source>
</evidence>
<proteinExistence type="inferred from homology"/>
<dbReference type="Gene3D" id="3.40.50.360">
    <property type="match status" value="1"/>
</dbReference>
<keyword evidence="2" id="KW-0285">Flavoprotein</keyword>
<dbReference type="RefSeq" id="WP_150984600.1">
    <property type="nucleotide sequence ID" value="NZ_CP062804.1"/>
</dbReference>
<dbReference type="InterPro" id="IPR029039">
    <property type="entry name" value="Flavoprotein-like_sf"/>
</dbReference>
<evidence type="ECO:0000256" key="4">
    <source>
        <dbReference type="ARBA" id="ARBA00023002"/>
    </source>
</evidence>
<keyword evidence="4" id="KW-0560">Oxidoreductase</keyword>
<dbReference type="SUPFAM" id="SSF52218">
    <property type="entry name" value="Flavoproteins"/>
    <property type="match status" value="1"/>
</dbReference>
<dbReference type="InterPro" id="IPR051814">
    <property type="entry name" value="NAD(P)H-dep_FMN_reductase"/>
</dbReference>
<evidence type="ECO:0000256" key="3">
    <source>
        <dbReference type="ARBA" id="ARBA00022643"/>
    </source>
</evidence>
<comment type="similarity">
    <text evidence="1">Belongs to the SsuE family.</text>
</comment>
<dbReference type="GeneID" id="98404766"/>
<gene>
    <name evidence="6" type="primary">msuE</name>
    <name evidence="6" type="ORF">F7R26_027855</name>
</gene>
<evidence type="ECO:0000313" key="6">
    <source>
        <dbReference type="EMBL" id="QOT81163.1"/>
    </source>
</evidence>
<reference evidence="6 7" key="1">
    <citation type="submission" date="2020-10" db="EMBL/GenBank/DDBJ databases">
        <title>Complete genome sequence of Cupriavidus basilensis CCUG 49340T.</title>
        <authorList>
            <person name="Salva-Serra F."/>
            <person name="Donoso R.A."/>
            <person name="Cho K.H."/>
            <person name="Yoo J.A."/>
            <person name="Lee K."/>
            <person name="Yoon S.-H."/>
            <person name="Perez-Pantoja D."/>
            <person name="Moore E.R.B."/>
        </authorList>
    </citation>
    <scope>NUCLEOTIDE SEQUENCE [LARGE SCALE GENOMIC DNA]</scope>
    <source>
        <strain evidence="7">CCUG 49340</strain>
    </source>
</reference>
<dbReference type="AlphaFoldDB" id="A0A643FZI2"/>
<dbReference type="InterPro" id="IPR005025">
    <property type="entry name" value="FMN_Rdtase-like_dom"/>
</dbReference>
<accession>A0A643FZI2</accession>
<dbReference type="PANTHER" id="PTHR43408">
    <property type="entry name" value="FMN REDUCTASE (NADPH)"/>
    <property type="match status" value="1"/>
</dbReference>
<keyword evidence="3" id="KW-0288">FMN</keyword>
<dbReference type="InterPro" id="IPR019912">
    <property type="entry name" value="FMN_Rdtase_MsuE-like"/>
</dbReference>
<dbReference type="NCBIfam" id="TIGR03566">
    <property type="entry name" value="FMN_reduc_MsuE"/>
    <property type="match status" value="1"/>
</dbReference>
<sequence>MATPLNVVAVNGSAQQPSRTLALVQALLTELDSRLHLQSHIVNVGDIARPLGAALSRAELPAGIESELLAIESADLLVVAAPVYRGSYPGHFKHLFDLVGQEALVDKPVLLGATGGSDRHALVLEHQLRPLFGFLQALTLPIGVYGSPGDFHNYQVSSTALAERIRLAADRCAPLFEASRKLPLQRAA</sequence>
<evidence type="ECO:0000259" key="5">
    <source>
        <dbReference type="Pfam" id="PF03358"/>
    </source>
</evidence>
<dbReference type="PANTHER" id="PTHR43408:SF2">
    <property type="entry name" value="FMN REDUCTASE (NADPH)"/>
    <property type="match status" value="1"/>
</dbReference>